<dbReference type="EMBL" id="JXXK01000011">
    <property type="protein sequence ID" value="KJF39925.1"/>
    <property type="molecule type" value="Genomic_DNA"/>
</dbReference>
<gene>
    <name evidence="2" type="ORF">FYJ76_12805</name>
    <name evidence="1" type="ORF">TQ39_09180</name>
</gene>
<dbReference type="PATRIC" id="fig|1550024.3.peg.2087"/>
<dbReference type="InterPro" id="IPR041492">
    <property type="entry name" value="HAD_2"/>
</dbReference>
<name>A0A0D8IYY8_9FIRM</name>
<reference evidence="2 4" key="2">
    <citation type="submission" date="2019-08" db="EMBL/GenBank/DDBJ databases">
        <title>In-depth cultivation of the pig gut microbiome towards novel bacterial diversity and tailored functional studies.</title>
        <authorList>
            <person name="Wylensek D."/>
            <person name="Hitch T.C.A."/>
            <person name="Clavel T."/>
        </authorList>
    </citation>
    <scope>NUCLEOTIDE SEQUENCE [LARGE SCALE GENOMIC DNA]</scope>
    <source>
        <strain evidence="2 4">WCA3-601-WT-6J</strain>
    </source>
</reference>
<dbReference type="InterPro" id="IPR023214">
    <property type="entry name" value="HAD_sf"/>
</dbReference>
<sequence>MSENPFSAFTPKKEWLVCVDSDGCAMDTMDSKHHQAFCPQLIRVYGLEEYAGLITPHWMEVNLYSRTRGVNRFKGLAATMRMLAEHGVRVPGADELCTWVEKAPKLSNPALEEAVAAGGGAGLQKALEWSRAVNAAIAAMGDDSRPFPGCREALAAIHVLTDTAVVSSANSEALAEEWTRHGLVQHMDVVLGQDAGTKEACLSALSAKGYAPGHVLMVGDALGDLAAAQHADALFYPILVGKEKTSWERLVSEALPRFLAGTFAGAYQEQLLAEQREILK</sequence>
<dbReference type="Gene3D" id="1.10.150.240">
    <property type="entry name" value="Putative phosphatase, domain 2"/>
    <property type="match status" value="1"/>
</dbReference>
<dbReference type="AlphaFoldDB" id="A0A0D8IYY8"/>
<dbReference type="Proteomes" id="UP000032483">
    <property type="component" value="Unassembled WGS sequence"/>
</dbReference>
<dbReference type="Gene3D" id="3.40.50.1000">
    <property type="entry name" value="HAD superfamily/HAD-like"/>
    <property type="match status" value="1"/>
</dbReference>
<dbReference type="Proteomes" id="UP000431913">
    <property type="component" value="Unassembled WGS sequence"/>
</dbReference>
<evidence type="ECO:0000313" key="3">
    <source>
        <dbReference type="Proteomes" id="UP000032483"/>
    </source>
</evidence>
<keyword evidence="2" id="KW-0378">Hydrolase</keyword>
<dbReference type="RefSeq" id="WP_009323715.1">
    <property type="nucleotide sequence ID" value="NZ_CAUDWH010000033.1"/>
</dbReference>
<reference evidence="1" key="1">
    <citation type="submission" date="2015-02" db="EMBL/GenBank/DDBJ databases">
        <title>A novel member of the family Ruminococcaceae isolated from human feces.</title>
        <authorList>
            <person name="Shkoporov A.N."/>
            <person name="Chaplin A.V."/>
            <person name="Motuzova O.V."/>
            <person name="Kafarskaia L.I."/>
            <person name="Khokhlova E.V."/>
            <person name="Efimov B.A."/>
        </authorList>
    </citation>
    <scope>NUCLEOTIDE SEQUENCE [LARGE SCALE GENOMIC DNA]</scope>
    <source>
        <strain evidence="1">585-1</strain>
    </source>
</reference>
<comment type="caution">
    <text evidence="1">The sequence shown here is derived from an EMBL/GenBank/DDBJ whole genome shotgun (WGS) entry which is preliminary data.</text>
</comment>
<dbReference type="GO" id="GO:0006281">
    <property type="term" value="P:DNA repair"/>
    <property type="evidence" value="ECO:0007669"/>
    <property type="project" value="TreeGrafter"/>
</dbReference>
<dbReference type="SUPFAM" id="SSF56784">
    <property type="entry name" value="HAD-like"/>
    <property type="match status" value="1"/>
</dbReference>
<organism evidence="1 3">
    <name type="scientific">Ruthenibacterium lactatiformans</name>
    <dbReference type="NCBI Taxonomy" id="1550024"/>
    <lineage>
        <taxon>Bacteria</taxon>
        <taxon>Bacillati</taxon>
        <taxon>Bacillota</taxon>
        <taxon>Clostridia</taxon>
        <taxon>Eubacteriales</taxon>
        <taxon>Oscillospiraceae</taxon>
        <taxon>Ruthenibacterium</taxon>
    </lineage>
</organism>
<dbReference type="GeneID" id="42856757"/>
<proteinExistence type="predicted"/>
<keyword evidence="3" id="KW-1185">Reference proteome</keyword>
<protein>
    <submittedName>
        <fullName evidence="2">HAD hydrolase-like protein</fullName>
    </submittedName>
</protein>
<accession>A0A0D8IYY8</accession>
<dbReference type="PANTHER" id="PTHR43434">
    <property type="entry name" value="PHOSPHOGLYCOLATE PHOSPHATASE"/>
    <property type="match status" value="1"/>
</dbReference>
<evidence type="ECO:0000313" key="4">
    <source>
        <dbReference type="Proteomes" id="UP000431913"/>
    </source>
</evidence>
<dbReference type="InterPro" id="IPR036412">
    <property type="entry name" value="HAD-like_sf"/>
</dbReference>
<dbReference type="GO" id="GO:0008967">
    <property type="term" value="F:phosphoglycolate phosphatase activity"/>
    <property type="evidence" value="ECO:0007669"/>
    <property type="project" value="TreeGrafter"/>
</dbReference>
<dbReference type="PANTHER" id="PTHR43434:SF1">
    <property type="entry name" value="PHOSPHOGLYCOLATE PHOSPHATASE"/>
    <property type="match status" value="1"/>
</dbReference>
<dbReference type="InterPro" id="IPR050155">
    <property type="entry name" value="HAD-like_hydrolase_sf"/>
</dbReference>
<dbReference type="EMBL" id="VUNJ01000015">
    <property type="protein sequence ID" value="MST92797.1"/>
    <property type="molecule type" value="Genomic_DNA"/>
</dbReference>
<dbReference type="Pfam" id="PF13419">
    <property type="entry name" value="HAD_2"/>
    <property type="match status" value="1"/>
</dbReference>
<evidence type="ECO:0000313" key="1">
    <source>
        <dbReference type="EMBL" id="KJF39925.1"/>
    </source>
</evidence>
<dbReference type="GO" id="GO:0005829">
    <property type="term" value="C:cytosol"/>
    <property type="evidence" value="ECO:0007669"/>
    <property type="project" value="TreeGrafter"/>
</dbReference>
<dbReference type="InterPro" id="IPR023198">
    <property type="entry name" value="PGP-like_dom2"/>
</dbReference>
<evidence type="ECO:0000313" key="2">
    <source>
        <dbReference type="EMBL" id="MST92797.1"/>
    </source>
</evidence>